<evidence type="ECO:0000259" key="11">
    <source>
        <dbReference type="SMART" id="SM00382"/>
    </source>
</evidence>
<reference evidence="12 13" key="1">
    <citation type="submission" date="2018-03" db="EMBL/GenBank/DDBJ databases">
        <title>Genome sequencing of Simplicispira sp.</title>
        <authorList>
            <person name="Kim S.-J."/>
            <person name="Heo J."/>
            <person name="Kwon S.-W."/>
        </authorList>
    </citation>
    <scope>NUCLEOTIDE SEQUENCE [LARGE SCALE GENOMIC DNA]</scope>
    <source>
        <strain evidence="12 13">SC1-8</strain>
    </source>
</reference>
<dbReference type="NCBIfam" id="TIGR00634">
    <property type="entry name" value="recN"/>
    <property type="match status" value="1"/>
</dbReference>
<keyword evidence="13" id="KW-1185">Reference proteome</keyword>
<proteinExistence type="inferred from homology"/>
<dbReference type="GO" id="GO:0009432">
    <property type="term" value="P:SOS response"/>
    <property type="evidence" value="ECO:0007669"/>
    <property type="project" value="TreeGrafter"/>
</dbReference>
<keyword evidence="4" id="KW-0547">Nucleotide-binding</keyword>
<evidence type="ECO:0000313" key="13">
    <source>
        <dbReference type="Proteomes" id="UP000239326"/>
    </source>
</evidence>
<feature type="domain" description="AAA+ ATPase" evidence="11">
    <location>
        <begin position="22"/>
        <end position="503"/>
    </location>
</feature>
<dbReference type="GO" id="GO:0005524">
    <property type="term" value="F:ATP binding"/>
    <property type="evidence" value="ECO:0007669"/>
    <property type="project" value="UniProtKB-KW"/>
</dbReference>
<feature type="region of interest" description="Disordered" evidence="10">
    <location>
        <begin position="532"/>
        <end position="555"/>
    </location>
</feature>
<dbReference type="PANTHER" id="PTHR11059:SF0">
    <property type="entry name" value="DNA REPAIR PROTEIN RECN"/>
    <property type="match status" value="1"/>
</dbReference>
<evidence type="ECO:0000256" key="10">
    <source>
        <dbReference type="SAM" id="MobiDB-lite"/>
    </source>
</evidence>
<evidence type="ECO:0000256" key="5">
    <source>
        <dbReference type="ARBA" id="ARBA00022763"/>
    </source>
</evidence>
<accession>A0A2S0MX84</accession>
<dbReference type="InterPro" id="IPR027417">
    <property type="entry name" value="P-loop_NTPase"/>
</dbReference>
<dbReference type="InterPro" id="IPR004604">
    <property type="entry name" value="DNA_recomb/repair_RecN"/>
</dbReference>
<evidence type="ECO:0000256" key="9">
    <source>
        <dbReference type="PIRNR" id="PIRNR003128"/>
    </source>
</evidence>
<dbReference type="SUPFAM" id="SSF52540">
    <property type="entry name" value="P-loop containing nucleoside triphosphate hydrolases"/>
    <property type="match status" value="2"/>
</dbReference>
<evidence type="ECO:0000313" key="12">
    <source>
        <dbReference type="EMBL" id="AVO40495.1"/>
    </source>
</evidence>
<keyword evidence="7 9" id="KW-0234">DNA repair</keyword>
<dbReference type="Pfam" id="PF02463">
    <property type="entry name" value="SMC_N"/>
    <property type="match status" value="1"/>
</dbReference>
<dbReference type="Gene3D" id="3.40.50.300">
    <property type="entry name" value="P-loop containing nucleotide triphosphate hydrolases"/>
    <property type="match status" value="2"/>
</dbReference>
<evidence type="ECO:0000256" key="2">
    <source>
        <dbReference type="ARBA" id="ARBA00009441"/>
    </source>
</evidence>
<comment type="function">
    <text evidence="1 9">May be involved in recombinational repair of damaged DNA.</text>
</comment>
<name>A0A2S0MX84_9BURK</name>
<sequence>MPLQRMTLRNFVIVEALEIDFESGFTALTGETGAGKSILIDALQMILGARADAGLVREGAARADLSAEFSPPADVQNWLSEAGFDAGGELLLRRTVDTTGKSRGWINGIPATASQLRELGTTLLDIHGQHAWQNLMQSGAVRALLDAYAGADTQAVQTNWTAWRAAAQAVQVAREAQASAGAERERLQWQIAELDKLAPKAGEWAPLNEEHNRLGHAQALMDAAQAATSHLEAEEASARPALTQALQALTALEHLEPSFREIRALLAESLAQTDEALRGLHAYLRRDALDAEQLQSLDERVAHWLGLARRFKRAPEDLPEVLAAWKAQLAALDAGSDIDALSSRESQTHAAYASAAQTLSQMRKAAAPRLSEAVTSTLQELGMEGGQFVVHITASVHPGAMGMDDIDFLVAGHAGQTPRPIGKVASGGELSRIALAIAVATSAMGSAGTLIFDEVDAGVGGAVAETVGLLMQQLGRARQVLAVTHLPQVAACADHHLVVSKIRAPQGASSTVILAEGTERLAEVARMLGGEKPSRAGLAHAREMLGQSQRQNARE</sequence>
<evidence type="ECO:0000256" key="1">
    <source>
        <dbReference type="ARBA" id="ARBA00003618"/>
    </source>
</evidence>
<keyword evidence="5 9" id="KW-0227">DNA damage</keyword>
<organism evidence="12 13">
    <name type="scientific">Simplicispira suum</name>
    <dbReference type="NCBI Taxonomy" id="2109915"/>
    <lineage>
        <taxon>Bacteria</taxon>
        <taxon>Pseudomonadati</taxon>
        <taxon>Pseudomonadota</taxon>
        <taxon>Betaproteobacteria</taxon>
        <taxon>Burkholderiales</taxon>
        <taxon>Comamonadaceae</taxon>
        <taxon>Simplicispira</taxon>
    </lineage>
</organism>
<dbReference type="NCBIfam" id="NF008121">
    <property type="entry name" value="PRK10869.1"/>
    <property type="match status" value="1"/>
</dbReference>
<dbReference type="SMART" id="SM00382">
    <property type="entry name" value="AAA"/>
    <property type="match status" value="1"/>
</dbReference>
<dbReference type="FunFam" id="3.40.50.300:FF:000319">
    <property type="entry name" value="DNA repair protein RecN"/>
    <property type="match status" value="1"/>
</dbReference>
<evidence type="ECO:0000256" key="8">
    <source>
        <dbReference type="ARBA" id="ARBA00033408"/>
    </source>
</evidence>
<evidence type="ECO:0000256" key="6">
    <source>
        <dbReference type="ARBA" id="ARBA00022840"/>
    </source>
</evidence>
<protein>
    <recommendedName>
        <fullName evidence="3 9">DNA repair protein RecN</fullName>
    </recommendedName>
    <alternativeName>
        <fullName evidence="8 9">Recombination protein N</fullName>
    </alternativeName>
</protein>
<evidence type="ECO:0000256" key="7">
    <source>
        <dbReference type="ARBA" id="ARBA00023204"/>
    </source>
</evidence>
<gene>
    <name evidence="12" type="ORF">C6571_03655</name>
</gene>
<dbReference type="GO" id="GO:0006310">
    <property type="term" value="P:DNA recombination"/>
    <property type="evidence" value="ECO:0007669"/>
    <property type="project" value="InterPro"/>
</dbReference>
<dbReference type="CDD" id="cd03241">
    <property type="entry name" value="ABC_RecN"/>
    <property type="match status" value="2"/>
</dbReference>
<dbReference type="AlphaFoldDB" id="A0A2S0MX84"/>
<dbReference type="GO" id="GO:0006281">
    <property type="term" value="P:DNA repair"/>
    <property type="evidence" value="ECO:0007669"/>
    <property type="project" value="UniProtKB-KW"/>
</dbReference>
<dbReference type="RefSeq" id="WP_106445486.1">
    <property type="nucleotide sequence ID" value="NZ_CP027669.1"/>
</dbReference>
<comment type="similarity">
    <text evidence="2 9">Belongs to the RecN family.</text>
</comment>
<feature type="compositionally biased region" description="Polar residues" evidence="10">
    <location>
        <begin position="546"/>
        <end position="555"/>
    </location>
</feature>
<dbReference type="Proteomes" id="UP000239326">
    <property type="component" value="Chromosome"/>
</dbReference>
<dbReference type="GO" id="GO:0043590">
    <property type="term" value="C:bacterial nucleoid"/>
    <property type="evidence" value="ECO:0007669"/>
    <property type="project" value="TreeGrafter"/>
</dbReference>
<dbReference type="EMBL" id="CP027669">
    <property type="protein sequence ID" value="AVO40495.1"/>
    <property type="molecule type" value="Genomic_DNA"/>
</dbReference>
<dbReference type="PANTHER" id="PTHR11059">
    <property type="entry name" value="DNA REPAIR PROTEIN RECN"/>
    <property type="match status" value="1"/>
</dbReference>
<keyword evidence="6" id="KW-0067">ATP-binding</keyword>
<dbReference type="OrthoDB" id="9806954at2"/>
<dbReference type="PIRSF" id="PIRSF003128">
    <property type="entry name" value="RecN"/>
    <property type="match status" value="1"/>
</dbReference>
<dbReference type="InterPro" id="IPR003593">
    <property type="entry name" value="AAA+_ATPase"/>
</dbReference>
<evidence type="ECO:0000256" key="4">
    <source>
        <dbReference type="ARBA" id="ARBA00022741"/>
    </source>
</evidence>
<evidence type="ECO:0000256" key="3">
    <source>
        <dbReference type="ARBA" id="ARBA00021315"/>
    </source>
</evidence>
<dbReference type="InterPro" id="IPR003395">
    <property type="entry name" value="RecF/RecN/SMC_N"/>
</dbReference>
<dbReference type="KEGG" id="simp:C6571_03655"/>